<dbReference type="GO" id="GO:0051015">
    <property type="term" value="F:actin filament binding"/>
    <property type="evidence" value="ECO:0007669"/>
    <property type="project" value="TreeGrafter"/>
</dbReference>
<dbReference type="GO" id="GO:0007015">
    <property type="term" value="P:actin filament organization"/>
    <property type="evidence" value="ECO:0007669"/>
    <property type="project" value="TreeGrafter"/>
</dbReference>
<sequence length="238" mass="28546">MISQFTWPNFRSGSDKDACKVIIDEYKFTNDVKYGKTKIFIRTPQTLFALERARNQLLPGIVTLIQKTWRGYVVRQQYKRMKALMTMIKVYRRKKIRQYINELEFKFRRAKSMKDFGKSILWPAPPLSMRSVTKILRNVYNRWRAQQILSRIPKHDWPQMKLKITAASILMNKRYDFGLKRKWEGNYLSSPSENLHYTVFNDSVNNLKNSKHFNTVLFSCFVTKFNKFNKVSNFFYCL</sequence>
<evidence type="ECO:0000313" key="7">
    <source>
        <dbReference type="Proteomes" id="UP001153636"/>
    </source>
</evidence>
<dbReference type="GO" id="GO:0005886">
    <property type="term" value="C:plasma membrane"/>
    <property type="evidence" value="ECO:0007669"/>
    <property type="project" value="TreeGrafter"/>
</dbReference>
<dbReference type="GO" id="GO:0005524">
    <property type="term" value="F:ATP binding"/>
    <property type="evidence" value="ECO:0007669"/>
    <property type="project" value="UniProtKB-KW"/>
</dbReference>
<dbReference type="PANTHER" id="PTHR13140">
    <property type="entry name" value="MYOSIN"/>
    <property type="match status" value="1"/>
</dbReference>
<dbReference type="SUPFAM" id="SSF52540">
    <property type="entry name" value="P-loop containing nucleoside triphosphate hydrolases"/>
    <property type="match status" value="1"/>
</dbReference>
<dbReference type="GO" id="GO:0006897">
    <property type="term" value="P:endocytosis"/>
    <property type="evidence" value="ECO:0007669"/>
    <property type="project" value="TreeGrafter"/>
</dbReference>
<dbReference type="PROSITE" id="PS50096">
    <property type="entry name" value="IQ"/>
    <property type="match status" value="1"/>
</dbReference>
<keyword evidence="4" id="KW-0518">Myosin</keyword>
<dbReference type="EMBL" id="OV651828">
    <property type="protein sequence ID" value="CAH1104404.1"/>
    <property type="molecule type" value="Genomic_DNA"/>
</dbReference>
<accession>A0A9P0G6Y3</accession>
<dbReference type="InterPro" id="IPR000048">
    <property type="entry name" value="IQ_motif_EF-hand-BS"/>
</dbReference>
<dbReference type="CDD" id="cd23767">
    <property type="entry name" value="IQCD"/>
    <property type="match status" value="1"/>
</dbReference>
<dbReference type="OrthoDB" id="6673195at2759"/>
<evidence type="ECO:0000313" key="6">
    <source>
        <dbReference type="EMBL" id="CAH1104404.1"/>
    </source>
</evidence>
<comment type="similarity">
    <text evidence="4">Belongs to the TRAFAC class myosin-kinesin ATPase superfamily. Myosin family.</text>
</comment>
<feature type="domain" description="Myosin motor" evidence="5">
    <location>
        <begin position="1"/>
        <end position="55"/>
    </location>
</feature>
<keyword evidence="4" id="KW-0505">Motor protein</keyword>
<dbReference type="Pfam" id="PF00612">
    <property type="entry name" value="IQ"/>
    <property type="match status" value="1"/>
</dbReference>
<name>A0A9P0G6Y3_9CUCU</name>
<dbReference type="GO" id="GO:0005737">
    <property type="term" value="C:cytoplasm"/>
    <property type="evidence" value="ECO:0007669"/>
    <property type="project" value="TreeGrafter"/>
</dbReference>
<keyword evidence="1" id="KW-0547">Nucleotide-binding</keyword>
<comment type="caution">
    <text evidence="4">Lacks conserved residue(s) required for the propagation of feature annotation.</text>
</comment>
<dbReference type="InterPro" id="IPR001609">
    <property type="entry name" value="Myosin_head_motor_dom-like"/>
</dbReference>
<dbReference type="GO" id="GO:0005902">
    <property type="term" value="C:microvillus"/>
    <property type="evidence" value="ECO:0007669"/>
    <property type="project" value="TreeGrafter"/>
</dbReference>
<gene>
    <name evidence="6" type="ORF">PSYICH_LOCUS5117</name>
</gene>
<dbReference type="Proteomes" id="UP001153636">
    <property type="component" value="Chromosome 16"/>
</dbReference>
<evidence type="ECO:0000259" key="5">
    <source>
        <dbReference type="PROSITE" id="PS51456"/>
    </source>
</evidence>
<reference evidence="6" key="1">
    <citation type="submission" date="2022-01" db="EMBL/GenBank/DDBJ databases">
        <authorList>
            <person name="King R."/>
        </authorList>
    </citation>
    <scope>NUCLEOTIDE SEQUENCE</scope>
</reference>
<dbReference type="Pfam" id="PF06017">
    <property type="entry name" value="Myosin_TH1"/>
    <property type="match status" value="1"/>
</dbReference>
<dbReference type="PROSITE" id="PS51456">
    <property type="entry name" value="MYOSIN_MOTOR"/>
    <property type="match status" value="1"/>
</dbReference>
<dbReference type="SMART" id="SM00015">
    <property type="entry name" value="IQ"/>
    <property type="match status" value="1"/>
</dbReference>
<evidence type="ECO:0000256" key="2">
    <source>
        <dbReference type="ARBA" id="ARBA00022840"/>
    </source>
</evidence>
<dbReference type="InterPro" id="IPR027417">
    <property type="entry name" value="P-loop_NTPase"/>
</dbReference>
<evidence type="ECO:0000256" key="1">
    <source>
        <dbReference type="ARBA" id="ARBA00022741"/>
    </source>
</evidence>
<dbReference type="Gene3D" id="1.20.5.4820">
    <property type="match status" value="1"/>
</dbReference>
<organism evidence="6 7">
    <name type="scientific">Psylliodes chrysocephalus</name>
    <dbReference type="NCBI Taxonomy" id="3402493"/>
    <lineage>
        <taxon>Eukaryota</taxon>
        <taxon>Metazoa</taxon>
        <taxon>Ecdysozoa</taxon>
        <taxon>Arthropoda</taxon>
        <taxon>Hexapoda</taxon>
        <taxon>Insecta</taxon>
        <taxon>Pterygota</taxon>
        <taxon>Neoptera</taxon>
        <taxon>Endopterygota</taxon>
        <taxon>Coleoptera</taxon>
        <taxon>Polyphaga</taxon>
        <taxon>Cucujiformia</taxon>
        <taxon>Chrysomeloidea</taxon>
        <taxon>Chrysomelidae</taxon>
        <taxon>Galerucinae</taxon>
        <taxon>Alticini</taxon>
        <taxon>Psylliodes</taxon>
    </lineage>
</organism>
<keyword evidence="2" id="KW-0067">ATP-binding</keyword>
<protein>
    <recommendedName>
        <fullName evidence="5">Myosin motor domain-containing protein</fullName>
    </recommendedName>
</protein>
<dbReference type="InterPro" id="IPR010926">
    <property type="entry name" value="Myosin_TH1"/>
</dbReference>
<dbReference type="GO" id="GO:0030048">
    <property type="term" value="P:actin filament-based movement"/>
    <property type="evidence" value="ECO:0007669"/>
    <property type="project" value="TreeGrafter"/>
</dbReference>
<dbReference type="AlphaFoldDB" id="A0A9P0G6Y3"/>
<proteinExistence type="inferred from homology"/>
<dbReference type="GO" id="GO:0000146">
    <property type="term" value="F:microfilament motor activity"/>
    <property type="evidence" value="ECO:0007669"/>
    <property type="project" value="TreeGrafter"/>
</dbReference>
<keyword evidence="3 4" id="KW-0009">Actin-binding</keyword>
<dbReference type="PANTHER" id="PTHR13140:SF713">
    <property type="entry name" value="UNCONVENTIONAL MYOSIN ID"/>
    <property type="match status" value="1"/>
</dbReference>
<evidence type="ECO:0000256" key="3">
    <source>
        <dbReference type="ARBA" id="ARBA00023203"/>
    </source>
</evidence>
<dbReference type="GO" id="GO:0016459">
    <property type="term" value="C:myosin complex"/>
    <property type="evidence" value="ECO:0007669"/>
    <property type="project" value="UniProtKB-KW"/>
</dbReference>
<evidence type="ECO:0000256" key="4">
    <source>
        <dbReference type="PROSITE-ProRule" id="PRU00782"/>
    </source>
</evidence>
<keyword evidence="7" id="KW-1185">Reference proteome</keyword>